<organism evidence="8 9">
    <name type="scientific">Candidatus Zambryskibacteria bacterium RIFCSPLOWO2_02_FULL_44_12b</name>
    <dbReference type="NCBI Taxonomy" id="1802772"/>
    <lineage>
        <taxon>Bacteria</taxon>
        <taxon>Candidatus Zambryskiibacteriota</taxon>
    </lineage>
</organism>
<dbReference type="NCBIfam" id="TIGR00043">
    <property type="entry name" value="rRNA maturation RNase YbeY"/>
    <property type="match status" value="1"/>
</dbReference>
<keyword evidence="5 7" id="KW-0378">Hydrolase</keyword>
<keyword evidence="3 7" id="KW-0479">Metal-binding</keyword>
<dbReference type="InterPro" id="IPR023091">
    <property type="entry name" value="MetalPrtase_cat_dom_sf_prd"/>
</dbReference>
<keyword evidence="7" id="KW-0690">Ribosome biogenesis</keyword>
<sequence>MRPVNSPVEVDDKNFKKIKNQVLGRRYELSLVFAANPLMRRLNRIYRGVDKPTNVLAFTISKTSGEIFINPSRAKPFGVNYLFVHGLLHLKGMKHGDTMEQAEKKLLYGASDRSGHRHRNL</sequence>
<evidence type="ECO:0000256" key="6">
    <source>
        <dbReference type="ARBA" id="ARBA00022833"/>
    </source>
</evidence>
<keyword evidence="7" id="KW-0963">Cytoplasm</keyword>
<comment type="similarity">
    <text evidence="1 7">Belongs to the endoribonuclease YbeY family.</text>
</comment>
<dbReference type="GO" id="GO:0005737">
    <property type="term" value="C:cytoplasm"/>
    <property type="evidence" value="ECO:0007669"/>
    <property type="project" value="UniProtKB-SubCell"/>
</dbReference>
<evidence type="ECO:0000256" key="4">
    <source>
        <dbReference type="ARBA" id="ARBA00022759"/>
    </source>
</evidence>
<name>A0A1G2UJJ2_9BACT</name>
<protein>
    <recommendedName>
        <fullName evidence="7">Endoribonuclease YbeY</fullName>
        <ecNumber evidence="7">3.1.-.-</ecNumber>
    </recommendedName>
</protein>
<feature type="binding site" evidence="7">
    <location>
        <position position="89"/>
    </location>
    <ligand>
        <name>Zn(2+)</name>
        <dbReference type="ChEBI" id="CHEBI:29105"/>
        <note>catalytic</note>
    </ligand>
</feature>
<dbReference type="SUPFAM" id="SSF55486">
    <property type="entry name" value="Metalloproteases ('zincins'), catalytic domain"/>
    <property type="match status" value="1"/>
</dbReference>
<dbReference type="Proteomes" id="UP000177202">
    <property type="component" value="Unassembled WGS sequence"/>
</dbReference>
<dbReference type="GO" id="GO:0006364">
    <property type="term" value="P:rRNA processing"/>
    <property type="evidence" value="ECO:0007669"/>
    <property type="project" value="UniProtKB-UniRule"/>
</dbReference>
<keyword evidence="2 7" id="KW-0540">Nuclease</keyword>
<comment type="cofactor">
    <cofactor evidence="7">
        <name>Zn(2+)</name>
        <dbReference type="ChEBI" id="CHEBI:29105"/>
    </cofactor>
    <text evidence="7">Binds 1 zinc ion.</text>
</comment>
<dbReference type="EC" id="3.1.-.-" evidence="7"/>
<dbReference type="EMBL" id="MHWP01000030">
    <property type="protein sequence ID" value="OHB09606.1"/>
    <property type="molecule type" value="Genomic_DNA"/>
</dbReference>
<evidence type="ECO:0000256" key="3">
    <source>
        <dbReference type="ARBA" id="ARBA00022723"/>
    </source>
</evidence>
<comment type="function">
    <text evidence="7">Single strand-specific metallo-endoribonuclease involved in late-stage 70S ribosome quality control and in maturation of the 3' terminus of the 16S rRNA.</text>
</comment>
<dbReference type="STRING" id="1802772.A3H60_00625"/>
<comment type="caution">
    <text evidence="8">The sequence shown here is derived from an EMBL/GenBank/DDBJ whole genome shotgun (WGS) entry which is preliminary data.</text>
</comment>
<feature type="binding site" evidence="7">
    <location>
        <position position="95"/>
    </location>
    <ligand>
        <name>Zn(2+)</name>
        <dbReference type="ChEBI" id="CHEBI:29105"/>
        <note>catalytic</note>
    </ligand>
</feature>
<dbReference type="InterPro" id="IPR002036">
    <property type="entry name" value="YbeY"/>
</dbReference>
<evidence type="ECO:0000256" key="1">
    <source>
        <dbReference type="ARBA" id="ARBA00010875"/>
    </source>
</evidence>
<dbReference type="GO" id="GO:0004521">
    <property type="term" value="F:RNA endonuclease activity"/>
    <property type="evidence" value="ECO:0007669"/>
    <property type="project" value="UniProtKB-UniRule"/>
</dbReference>
<dbReference type="Gene3D" id="3.40.390.30">
    <property type="entry name" value="Metalloproteases ('zincins'), catalytic domain"/>
    <property type="match status" value="1"/>
</dbReference>
<evidence type="ECO:0000256" key="7">
    <source>
        <dbReference type="HAMAP-Rule" id="MF_00009"/>
    </source>
</evidence>
<evidence type="ECO:0000313" key="8">
    <source>
        <dbReference type="EMBL" id="OHB09606.1"/>
    </source>
</evidence>
<dbReference type="AlphaFoldDB" id="A0A1G2UJJ2"/>
<feature type="binding site" evidence="7">
    <location>
        <position position="85"/>
    </location>
    <ligand>
        <name>Zn(2+)</name>
        <dbReference type="ChEBI" id="CHEBI:29105"/>
        <note>catalytic</note>
    </ligand>
</feature>
<evidence type="ECO:0000313" key="9">
    <source>
        <dbReference type="Proteomes" id="UP000177202"/>
    </source>
</evidence>
<proteinExistence type="inferred from homology"/>
<evidence type="ECO:0000256" key="5">
    <source>
        <dbReference type="ARBA" id="ARBA00022801"/>
    </source>
</evidence>
<keyword evidence="6 7" id="KW-0862">Zinc</keyword>
<dbReference type="GO" id="GO:0004222">
    <property type="term" value="F:metalloendopeptidase activity"/>
    <property type="evidence" value="ECO:0007669"/>
    <property type="project" value="InterPro"/>
</dbReference>
<dbReference type="GO" id="GO:0008270">
    <property type="term" value="F:zinc ion binding"/>
    <property type="evidence" value="ECO:0007669"/>
    <property type="project" value="UniProtKB-UniRule"/>
</dbReference>
<dbReference type="HAMAP" id="MF_00009">
    <property type="entry name" value="Endoribonucl_YbeY"/>
    <property type="match status" value="1"/>
</dbReference>
<keyword evidence="4 7" id="KW-0255">Endonuclease</keyword>
<reference evidence="8 9" key="1">
    <citation type="journal article" date="2016" name="Nat. Commun.">
        <title>Thousands of microbial genomes shed light on interconnected biogeochemical processes in an aquifer system.</title>
        <authorList>
            <person name="Anantharaman K."/>
            <person name="Brown C.T."/>
            <person name="Hug L.A."/>
            <person name="Sharon I."/>
            <person name="Castelle C.J."/>
            <person name="Probst A.J."/>
            <person name="Thomas B.C."/>
            <person name="Singh A."/>
            <person name="Wilkins M.J."/>
            <person name="Karaoz U."/>
            <person name="Brodie E.L."/>
            <person name="Williams K.H."/>
            <person name="Hubbard S.S."/>
            <person name="Banfield J.F."/>
        </authorList>
    </citation>
    <scope>NUCLEOTIDE SEQUENCE [LARGE SCALE GENOMIC DNA]</scope>
</reference>
<accession>A0A1G2UJJ2</accession>
<gene>
    <name evidence="7" type="primary">ybeY</name>
    <name evidence="8" type="ORF">A3H60_00625</name>
</gene>
<dbReference type="Pfam" id="PF02130">
    <property type="entry name" value="YbeY"/>
    <property type="match status" value="1"/>
</dbReference>
<evidence type="ECO:0000256" key="2">
    <source>
        <dbReference type="ARBA" id="ARBA00022722"/>
    </source>
</evidence>
<keyword evidence="7" id="KW-0698">rRNA processing</keyword>
<comment type="subcellular location">
    <subcellularLocation>
        <location evidence="7">Cytoplasm</location>
    </subcellularLocation>
</comment>